<evidence type="ECO:0000256" key="1">
    <source>
        <dbReference type="SAM" id="MobiDB-lite"/>
    </source>
</evidence>
<keyword evidence="3" id="KW-1185">Reference proteome</keyword>
<name>A0A814PSX2_9BILA</name>
<comment type="caution">
    <text evidence="2">The sequence shown here is derived from an EMBL/GenBank/DDBJ whole genome shotgun (WGS) entry which is preliminary data.</text>
</comment>
<gene>
    <name evidence="2" type="ORF">OXX778_LOCUS21579</name>
</gene>
<feature type="region of interest" description="Disordered" evidence="1">
    <location>
        <begin position="93"/>
        <end position="118"/>
    </location>
</feature>
<accession>A0A814PSX2</accession>
<reference evidence="2" key="1">
    <citation type="submission" date="2021-02" db="EMBL/GenBank/DDBJ databases">
        <authorList>
            <person name="Nowell W R."/>
        </authorList>
    </citation>
    <scope>NUCLEOTIDE SEQUENCE</scope>
    <source>
        <strain evidence="2">Ploen Becks lab</strain>
    </source>
</reference>
<protein>
    <submittedName>
        <fullName evidence="2">Uncharacterized protein</fullName>
    </submittedName>
</protein>
<dbReference type="Proteomes" id="UP000663879">
    <property type="component" value="Unassembled WGS sequence"/>
</dbReference>
<evidence type="ECO:0000313" key="3">
    <source>
        <dbReference type="Proteomes" id="UP000663879"/>
    </source>
</evidence>
<evidence type="ECO:0000313" key="2">
    <source>
        <dbReference type="EMBL" id="CAF1110079.1"/>
    </source>
</evidence>
<sequence length="379" mass="43769">MPIFNKEISNAEKQQIKIIPKSSVVYANGTTKYNTVFLRINGYCKECYAYTRKQELSYCITIKQNPIGLDINFTEAFVSRKKDHSHQAISRIQNENDNQKQISADSADQIVQPSTSTKQPQLVQYQIRGKEERENIAKEIILNHNGSAKHYRLALIGRKIENVASEDVYSKIVSEYNNRNNISNNWLDNLLSNSTTMSCTVLSNKFNGYVQQIVVYPVFSLICFMQKQFECLKMTAYEDRILHIDATGGLVNVADRYQHYKKYSRFLTYFCYLKNAKTIDQTNGAVLLSEMTTSIQDVSQLTSFFFKTKFEYEKNNKDKFRFRMIVTDMCWALVHSIIDVLNRETVIEYSKSVFEMASGNMTLNQINSKSWLTSCAATQ</sequence>
<dbReference type="EMBL" id="CAJNOC010008101">
    <property type="protein sequence ID" value="CAF1110079.1"/>
    <property type="molecule type" value="Genomic_DNA"/>
</dbReference>
<dbReference type="AlphaFoldDB" id="A0A814PSX2"/>
<proteinExistence type="predicted"/>
<organism evidence="2 3">
    <name type="scientific">Brachionus calyciflorus</name>
    <dbReference type="NCBI Taxonomy" id="104777"/>
    <lineage>
        <taxon>Eukaryota</taxon>
        <taxon>Metazoa</taxon>
        <taxon>Spiralia</taxon>
        <taxon>Gnathifera</taxon>
        <taxon>Rotifera</taxon>
        <taxon>Eurotatoria</taxon>
        <taxon>Monogononta</taxon>
        <taxon>Pseudotrocha</taxon>
        <taxon>Ploima</taxon>
        <taxon>Brachionidae</taxon>
        <taxon>Brachionus</taxon>
    </lineage>
</organism>